<name>A0ACD3BAD7_9AGAR</name>
<accession>A0ACD3BAD7</accession>
<protein>
    <submittedName>
        <fullName evidence="1">DRMBL-domain-containing protein</fullName>
    </submittedName>
</protein>
<gene>
    <name evidence="1" type="ORF">BDN72DRAFT_811800</name>
</gene>
<keyword evidence="2" id="KW-1185">Reference proteome</keyword>
<proteinExistence type="predicted"/>
<dbReference type="Proteomes" id="UP000308600">
    <property type="component" value="Unassembled WGS sequence"/>
</dbReference>
<organism evidence="1 2">
    <name type="scientific">Pluteus cervinus</name>
    <dbReference type="NCBI Taxonomy" id="181527"/>
    <lineage>
        <taxon>Eukaryota</taxon>
        <taxon>Fungi</taxon>
        <taxon>Dikarya</taxon>
        <taxon>Basidiomycota</taxon>
        <taxon>Agaricomycotina</taxon>
        <taxon>Agaricomycetes</taxon>
        <taxon>Agaricomycetidae</taxon>
        <taxon>Agaricales</taxon>
        <taxon>Pluteineae</taxon>
        <taxon>Pluteaceae</taxon>
        <taxon>Pluteus</taxon>
    </lineage>
</organism>
<evidence type="ECO:0000313" key="2">
    <source>
        <dbReference type="Proteomes" id="UP000308600"/>
    </source>
</evidence>
<sequence length="741" mass="81979">MPPAKKAKKEPSTQSSTLHAFFSPASGSTTPSKSLPRLKPRLKSNPPAKTAEVIEISDSEDEVEVVSVLIGQKRQRPSSNNSKGAEKVQKDNSFCFGEPSELLGSSHAVLQGEGLTMEPEKAGIEHPSFMFGQPTSILGPSTLKGARAAQEQRPESSTTAPPPPGEDESKPDGTTQVAEDPPLDIWDDEFDQYADDSQIMNGPEGDQPVCPYCSTTVSDEDFEIHLTQCFTIQEDCSPTVPIPSNPSDVPQPDVRAATEKKPGPKAGPSKNNAFSKLMTSFKDTEAWKEADKSEDRNFKSTKNNRRKAPFYKVLQGMPIAVDAFRYGAIPGVTAYFLTHAHSDHYTNLSSSWNNGPIYCSEGTANLIEHMLNVDKKWVHRLPMDIPTPIFNTGGVSVTLIEANHCPGSCLFYFEGLQTVNAGDSAYPSPYVGSSRTFRYLHCGDFRASPRHVNHPAIKGKKLDLIYLDTTYLDPKYTFPPQPLVISACADLAHRIAHSQPLSDKPNLLDGWTSSFKNPIPSSLNSEKGKGKASPNRTLFVIGTYTIGKERIVKAVAKRINSKIYSEPRKFKILRCQADSELDDLLTSNPLDANVHLVPLAMIASDKLKIYLDKYKSTFNKVVGFRPTGWTYTASEGVETTPSISSVLSRNQQKNYTFASLQQSRNSTSAVLLYGVPYSEHSSFFELTCFALSLDWDRIIATVNVGSENSRNKITVWVKRWQEEKKRRGMLQVVSHRQPDFW</sequence>
<dbReference type="EMBL" id="ML208265">
    <property type="protein sequence ID" value="TFK74979.1"/>
    <property type="molecule type" value="Genomic_DNA"/>
</dbReference>
<evidence type="ECO:0000313" key="1">
    <source>
        <dbReference type="EMBL" id="TFK74979.1"/>
    </source>
</evidence>
<reference evidence="1 2" key="1">
    <citation type="journal article" date="2019" name="Nat. Ecol. Evol.">
        <title>Megaphylogeny resolves global patterns of mushroom evolution.</title>
        <authorList>
            <person name="Varga T."/>
            <person name="Krizsan K."/>
            <person name="Foldi C."/>
            <person name="Dima B."/>
            <person name="Sanchez-Garcia M."/>
            <person name="Sanchez-Ramirez S."/>
            <person name="Szollosi G.J."/>
            <person name="Szarkandi J.G."/>
            <person name="Papp V."/>
            <person name="Albert L."/>
            <person name="Andreopoulos W."/>
            <person name="Angelini C."/>
            <person name="Antonin V."/>
            <person name="Barry K.W."/>
            <person name="Bougher N.L."/>
            <person name="Buchanan P."/>
            <person name="Buyck B."/>
            <person name="Bense V."/>
            <person name="Catcheside P."/>
            <person name="Chovatia M."/>
            <person name="Cooper J."/>
            <person name="Damon W."/>
            <person name="Desjardin D."/>
            <person name="Finy P."/>
            <person name="Geml J."/>
            <person name="Haridas S."/>
            <person name="Hughes K."/>
            <person name="Justo A."/>
            <person name="Karasinski D."/>
            <person name="Kautmanova I."/>
            <person name="Kiss B."/>
            <person name="Kocsube S."/>
            <person name="Kotiranta H."/>
            <person name="LaButti K.M."/>
            <person name="Lechner B.E."/>
            <person name="Liimatainen K."/>
            <person name="Lipzen A."/>
            <person name="Lukacs Z."/>
            <person name="Mihaltcheva S."/>
            <person name="Morgado L.N."/>
            <person name="Niskanen T."/>
            <person name="Noordeloos M.E."/>
            <person name="Ohm R.A."/>
            <person name="Ortiz-Santana B."/>
            <person name="Ovrebo C."/>
            <person name="Racz N."/>
            <person name="Riley R."/>
            <person name="Savchenko A."/>
            <person name="Shiryaev A."/>
            <person name="Soop K."/>
            <person name="Spirin V."/>
            <person name="Szebenyi C."/>
            <person name="Tomsovsky M."/>
            <person name="Tulloss R.E."/>
            <person name="Uehling J."/>
            <person name="Grigoriev I.V."/>
            <person name="Vagvolgyi C."/>
            <person name="Papp T."/>
            <person name="Martin F.M."/>
            <person name="Miettinen O."/>
            <person name="Hibbett D.S."/>
            <person name="Nagy L.G."/>
        </authorList>
    </citation>
    <scope>NUCLEOTIDE SEQUENCE [LARGE SCALE GENOMIC DNA]</scope>
    <source>
        <strain evidence="1 2">NL-1719</strain>
    </source>
</reference>